<dbReference type="PANTHER" id="PTHR13593">
    <property type="match status" value="1"/>
</dbReference>
<dbReference type="PANTHER" id="PTHR13593:SF143">
    <property type="entry name" value="PHOSPHATIDYLINOSITOL-SPECIFIC PHOSPHOLIPASE C X DOMAIN-CONTAINING PROTEIN"/>
    <property type="match status" value="1"/>
</dbReference>
<dbReference type="InterPro" id="IPR013517">
    <property type="entry name" value="FG-GAP"/>
</dbReference>
<dbReference type="InterPro" id="IPR051057">
    <property type="entry name" value="PI-PLC_domain"/>
</dbReference>
<dbReference type="Pfam" id="PF13517">
    <property type="entry name" value="FG-GAP_3"/>
    <property type="match status" value="3"/>
</dbReference>
<keyword evidence="1" id="KW-0732">Signal</keyword>
<dbReference type="AlphaFoldDB" id="A0AAN6C2S4"/>
<evidence type="ECO:0000256" key="1">
    <source>
        <dbReference type="ARBA" id="ARBA00022729"/>
    </source>
</evidence>
<sequence length="808" mass="89806">MFSTRFPKQCKVDVKRLGKIEGSIWDKKGTIFKGFTSWKSIGPFAAAADLIILYSDGAAKVWKNTNNGKAFTALDANWATGLAPRANVHFEDIDGDGYADYVIVYSGGSVKWARNTHNNGRDSSKKNWESAATIAPGPAGIPADSARLRDVDGDGKADYLIVYDGGAVKALRNTIGDGNSRNWDDLGTIAPGVSGVTSEMVRFADMDGDGLSDFLAVADDGSIRMWKNLGIVGTKGSSMRFADLNGDGKDDIVSVDAKGRSRSWVNKGLSFEPIGEIAPGLNEDLSSARIEFADVNGDGYDDYIVIYGGGAVKAYLNTKNILTDGARNWQNAITISPGVGEPGSKVRFADLNGDGYDEDDKEEKETCRSASKTYYDKEMPEGYYMNWNYIDSQSVSIQGWQYITIVNLTPHTFKYDSEGSHHYQMTNWDFGDIPPGKSRQNAVEYSATAANKVDSKGEAYYSIEGTKDKFVVEVTNHDLDTYPKRIIFNLRGMGASWREYNCPKPETPVTLVITGSPAYEDGYITSLVHGGAGWMHNIKNVIRDRTLDQIVMPGSHDSGMSTITGALLAFGGTWQNAQTQNLNINSQLWAGARWFVLRIATIHKPSGSYEFYALHVNEETNNSPVGASGEKFSDIIDEINDFTSQFPGEVIILQFRYLLGLRESPIIGPIYWDDDLKDEFFDKLKEIKNRCGDLEHERRFHDYKLRTLTNMNSGKGCVLIFLDTQHMDQKIEEEDQIWEKEGIYRKNAMSIRDSWPNLLDTKAIAEYTIEKWKENTDSGMHIAQWLTTLPIIVKYSIMQIAILPTNPA</sequence>
<proteinExistence type="predicted"/>
<keyword evidence="3" id="KW-1185">Reference proteome</keyword>
<dbReference type="SUPFAM" id="SSF51695">
    <property type="entry name" value="PLC-like phosphodiesterases"/>
    <property type="match status" value="1"/>
</dbReference>
<dbReference type="Gene3D" id="2.130.10.130">
    <property type="entry name" value="Integrin alpha, N-terminal"/>
    <property type="match status" value="1"/>
</dbReference>
<dbReference type="InterPro" id="IPR028994">
    <property type="entry name" value="Integrin_alpha_N"/>
</dbReference>
<dbReference type="EMBL" id="JAAMOD010000117">
    <property type="protein sequence ID" value="KAF5240009.1"/>
    <property type="molecule type" value="Genomic_DNA"/>
</dbReference>
<name>A0AAN6C2S4_FUSAU</name>
<dbReference type="Gene3D" id="3.20.20.190">
    <property type="entry name" value="Phosphatidylinositol (PI) phosphodiesterase"/>
    <property type="match status" value="1"/>
</dbReference>
<gene>
    <name evidence="2" type="ORF">FAUST_4593</name>
</gene>
<organism evidence="2 3">
    <name type="scientific">Fusarium austroamericanum</name>
    <dbReference type="NCBI Taxonomy" id="282268"/>
    <lineage>
        <taxon>Eukaryota</taxon>
        <taxon>Fungi</taxon>
        <taxon>Dikarya</taxon>
        <taxon>Ascomycota</taxon>
        <taxon>Pezizomycotina</taxon>
        <taxon>Sordariomycetes</taxon>
        <taxon>Hypocreomycetidae</taxon>
        <taxon>Hypocreales</taxon>
        <taxon>Nectriaceae</taxon>
        <taxon>Fusarium</taxon>
    </lineage>
</organism>
<accession>A0AAN6C2S4</accession>
<dbReference type="Proteomes" id="UP000537989">
    <property type="component" value="Unassembled WGS sequence"/>
</dbReference>
<evidence type="ECO:0000313" key="3">
    <source>
        <dbReference type="Proteomes" id="UP000537989"/>
    </source>
</evidence>
<dbReference type="InterPro" id="IPR017946">
    <property type="entry name" value="PLC-like_Pdiesterase_TIM-brl"/>
</dbReference>
<protein>
    <submittedName>
        <fullName evidence="2">Uncharacterized protein</fullName>
    </submittedName>
</protein>
<dbReference type="GO" id="GO:0006629">
    <property type="term" value="P:lipid metabolic process"/>
    <property type="evidence" value="ECO:0007669"/>
    <property type="project" value="InterPro"/>
</dbReference>
<dbReference type="SUPFAM" id="SSF69318">
    <property type="entry name" value="Integrin alpha N-terminal domain"/>
    <property type="match status" value="2"/>
</dbReference>
<dbReference type="GO" id="GO:0008081">
    <property type="term" value="F:phosphoric diester hydrolase activity"/>
    <property type="evidence" value="ECO:0007669"/>
    <property type="project" value="InterPro"/>
</dbReference>
<reference evidence="2 3" key="1">
    <citation type="submission" date="2020-02" db="EMBL/GenBank/DDBJ databases">
        <title>Identification and distribution of gene clusters putatively required for synthesis of sphingolipid metabolism inhibitors in phylogenetically diverse species of the filamentous fungus Fusarium.</title>
        <authorList>
            <person name="Kim H.-S."/>
            <person name="Busman M."/>
            <person name="Brown D.W."/>
            <person name="Divon H."/>
            <person name="Uhlig S."/>
            <person name="Proctor R.H."/>
        </authorList>
    </citation>
    <scope>NUCLEOTIDE SEQUENCE [LARGE SCALE GENOMIC DNA]</scope>
    <source>
        <strain evidence="2 3">NRRL 2903</strain>
    </source>
</reference>
<comment type="caution">
    <text evidence="2">The sequence shown here is derived from an EMBL/GenBank/DDBJ whole genome shotgun (WGS) entry which is preliminary data.</text>
</comment>
<evidence type="ECO:0000313" key="2">
    <source>
        <dbReference type="EMBL" id="KAF5240009.1"/>
    </source>
</evidence>